<feature type="coiled-coil region" evidence="3">
    <location>
        <begin position="108"/>
        <end position="139"/>
    </location>
</feature>
<evidence type="ECO:0000259" key="4">
    <source>
        <dbReference type="Pfam" id="PF13102"/>
    </source>
</evidence>
<comment type="caution">
    <text evidence="5">The sequence shown here is derived from an EMBL/GenBank/DDBJ whole genome shotgun (WGS) entry which is preliminary data.</text>
</comment>
<dbReference type="Proteomes" id="UP000260759">
    <property type="component" value="Unassembled WGS sequence"/>
</dbReference>
<dbReference type="InterPro" id="IPR011010">
    <property type="entry name" value="DNA_brk_join_enz"/>
</dbReference>
<reference evidence="7 8" key="1">
    <citation type="submission" date="2018-08" db="EMBL/GenBank/DDBJ databases">
        <title>A genome reference for cultivated species of the human gut microbiota.</title>
        <authorList>
            <person name="Zou Y."/>
            <person name="Xue W."/>
            <person name="Luo G."/>
        </authorList>
    </citation>
    <scope>NUCLEOTIDE SEQUENCE [LARGE SCALE GENOMIC DNA]</scope>
    <source>
        <strain evidence="6 8">AF28-11</strain>
        <strain evidence="5 7">OM03-4</strain>
    </source>
</reference>
<dbReference type="InterPro" id="IPR025269">
    <property type="entry name" value="SAM-like_dom"/>
</dbReference>
<protein>
    <submittedName>
        <fullName evidence="5">Integrase</fullName>
    </submittedName>
</protein>
<proteinExistence type="predicted"/>
<dbReference type="Proteomes" id="UP000283680">
    <property type="component" value="Unassembled WGS sequence"/>
</dbReference>
<name>A0A3E5ELP9_BACUN</name>
<dbReference type="AlphaFoldDB" id="A0A3E5ELP9"/>
<dbReference type="Gene3D" id="1.10.150.130">
    <property type="match status" value="1"/>
</dbReference>
<evidence type="ECO:0000256" key="1">
    <source>
        <dbReference type="ARBA" id="ARBA00023125"/>
    </source>
</evidence>
<keyword evidence="1" id="KW-0238">DNA-binding</keyword>
<sequence>MDSMAKSLSRFFIRKQDEKNEIATLFFRVQNKKHKVDTLFSSQIRVNVAEWKEALSCPEKWMRHQRANFNLHDSLNRIELVVKSEVEGMSFDKSHVEAEILAIANPKKAEAIMKAKREEEERQREEERIKEEQERLIKEGIDAERAKIWNFIDRFCNEIKSGARLNGHDRYAPGTVKAWNSFRKLYDLFDRKHRNTWYDVDRAFVTKFLNFMEKKDYMVTAQNKYLVDLRAIISYAYADGIHNNDRALQYFAKKKIEEKDKAIEIYLTEAELQALYEMPLSGKQEEVRDIFLVGCYTCQRVSDYNDIDKDCFTTTAKGTPVIRLIQKKTRNEVKIPIMNPNLKAICEKYDYNLPYVVDVILNRYIKEILKELSGKVPDLARMVVTKLTQKQKKLVEDGKLVVEHNEKGEVIMPRYKCVTTHTARRSGITNMYLTHKYSIVQMMHVSGHKTQKTFMDYIKLSSDEIADEINAIANGSKTEVF</sequence>
<organism evidence="5 7">
    <name type="scientific">Bacteroides uniformis</name>
    <dbReference type="NCBI Taxonomy" id="820"/>
    <lineage>
        <taxon>Bacteria</taxon>
        <taxon>Pseudomonadati</taxon>
        <taxon>Bacteroidota</taxon>
        <taxon>Bacteroidia</taxon>
        <taxon>Bacteroidales</taxon>
        <taxon>Bacteroidaceae</taxon>
        <taxon>Bacteroides</taxon>
    </lineage>
</organism>
<dbReference type="SUPFAM" id="SSF56349">
    <property type="entry name" value="DNA breaking-rejoining enzymes"/>
    <property type="match status" value="1"/>
</dbReference>
<dbReference type="Pfam" id="PF13102">
    <property type="entry name" value="Phage_int_SAM_5"/>
    <property type="match status" value="1"/>
</dbReference>
<dbReference type="EMBL" id="QRTH01000009">
    <property type="protein sequence ID" value="RGQ48808.1"/>
    <property type="molecule type" value="Genomic_DNA"/>
</dbReference>
<evidence type="ECO:0000313" key="8">
    <source>
        <dbReference type="Proteomes" id="UP000283680"/>
    </source>
</evidence>
<gene>
    <name evidence="6" type="ORF">DWY92_16310</name>
    <name evidence="5" type="ORF">DXB37_19435</name>
</gene>
<evidence type="ECO:0000313" key="6">
    <source>
        <dbReference type="EMBL" id="RGQ48808.1"/>
    </source>
</evidence>
<dbReference type="GO" id="GO:0015074">
    <property type="term" value="P:DNA integration"/>
    <property type="evidence" value="ECO:0007669"/>
    <property type="project" value="InterPro"/>
</dbReference>
<evidence type="ECO:0000313" key="5">
    <source>
        <dbReference type="EMBL" id="RGN89607.1"/>
    </source>
</evidence>
<keyword evidence="2" id="KW-0233">DNA recombination</keyword>
<dbReference type="Gene3D" id="1.10.443.10">
    <property type="entry name" value="Intergrase catalytic core"/>
    <property type="match status" value="1"/>
</dbReference>
<dbReference type="EMBL" id="QSVA01000025">
    <property type="protein sequence ID" value="RGN89607.1"/>
    <property type="molecule type" value="Genomic_DNA"/>
</dbReference>
<dbReference type="GO" id="GO:0003677">
    <property type="term" value="F:DNA binding"/>
    <property type="evidence" value="ECO:0007669"/>
    <property type="project" value="UniProtKB-KW"/>
</dbReference>
<evidence type="ECO:0000256" key="2">
    <source>
        <dbReference type="ARBA" id="ARBA00023172"/>
    </source>
</evidence>
<dbReference type="InterPro" id="IPR010998">
    <property type="entry name" value="Integrase_recombinase_N"/>
</dbReference>
<accession>A0A3E5ELP9</accession>
<feature type="domain" description="Phage integrase SAM-like" evidence="4">
    <location>
        <begin position="151"/>
        <end position="246"/>
    </location>
</feature>
<evidence type="ECO:0000313" key="7">
    <source>
        <dbReference type="Proteomes" id="UP000260759"/>
    </source>
</evidence>
<keyword evidence="3" id="KW-0175">Coiled coil</keyword>
<dbReference type="InterPro" id="IPR013762">
    <property type="entry name" value="Integrase-like_cat_sf"/>
</dbReference>
<dbReference type="GO" id="GO:0006310">
    <property type="term" value="P:DNA recombination"/>
    <property type="evidence" value="ECO:0007669"/>
    <property type="project" value="UniProtKB-KW"/>
</dbReference>
<evidence type="ECO:0000256" key="3">
    <source>
        <dbReference type="SAM" id="Coils"/>
    </source>
</evidence>